<name>A0A2R6XN43_MARPO</name>
<sequence length="68" mass="7655">MTCVVGACPARYRFAANSLTFLLFYPLFSSRIMGYGRCDIIITDLYSSSSEVVENRIQYEECSPGELV</sequence>
<dbReference type="AlphaFoldDB" id="A0A2R6XN43"/>
<organism evidence="1 2">
    <name type="scientific">Marchantia polymorpha</name>
    <name type="common">Common liverwort</name>
    <name type="synonym">Marchantia aquatica</name>
    <dbReference type="NCBI Taxonomy" id="3197"/>
    <lineage>
        <taxon>Eukaryota</taxon>
        <taxon>Viridiplantae</taxon>
        <taxon>Streptophyta</taxon>
        <taxon>Embryophyta</taxon>
        <taxon>Marchantiophyta</taxon>
        <taxon>Marchantiopsida</taxon>
        <taxon>Marchantiidae</taxon>
        <taxon>Marchantiales</taxon>
        <taxon>Marchantiaceae</taxon>
        <taxon>Marchantia</taxon>
    </lineage>
</organism>
<protein>
    <submittedName>
        <fullName evidence="1">Uncharacterized protein</fullName>
    </submittedName>
</protein>
<reference evidence="2" key="1">
    <citation type="journal article" date="2017" name="Cell">
        <title>Insights into land plant evolution garnered from the Marchantia polymorpha genome.</title>
        <authorList>
            <person name="Bowman J.L."/>
            <person name="Kohchi T."/>
            <person name="Yamato K.T."/>
            <person name="Jenkins J."/>
            <person name="Shu S."/>
            <person name="Ishizaki K."/>
            <person name="Yamaoka S."/>
            <person name="Nishihama R."/>
            <person name="Nakamura Y."/>
            <person name="Berger F."/>
            <person name="Adam C."/>
            <person name="Aki S.S."/>
            <person name="Althoff F."/>
            <person name="Araki T."/>
            <person name="Arteaga-Vazquez M.A."/>
            <person name="Balasubrmanian S."/>
            <person name="Barry K."/>
            <person name="Bauer D."/>
            <person name="Boehm C.R."/>
            <person name="Briginshaw L."/>
            <person name="Caballero-Perez J."/>
            <person name="Catarino B."/>
            <person name="Chen F."/>
            <person name="Chiyoda S."/>
            <person name="Chovatia M."/>
            <person name="Davies K.M."/>
            <person name="Delmans M."/>
            <person name="Demura T."/>
            <person name="Dierschke T."/>
            <person name="Dolan L."/>
            <person name="Dorantes-Acosta A.E."/>
            <person name="Eklund D.M."/>
            <person name="Florent S.N."/>
            <person name="Flores-Sandoval E."/>
            <person name="Fujiyama A."/>
            <person name="Fukuzawa H."/>
            <person name="Galik B."/>
            <person name="Grimanelli D."/>
            <person name="Grimwood J."/>
            <person name="Grossniklaus U."/>
            <person name="Hamada T."/>
            <person name="Haseloff J."/>
            <person name="Hetherington A.J."/>
            <person name="Higo A."/>
            <person name="Hirakawa Y."/>
            <person name="Hundley H.N."/>
            <person name="Ikeda Y."/>
            <person name="Inoue K."/>
            <person name="Inoue S.I."/>
            <person name="Ishida S."/>
            <person name="Jia Q."/>
            <person name="Kakita M."/>
            <person name="Kanazawa T."/>
            <person name="Kawai Y."/>
            <person name="Kawashima T."/>
            <person name="Kennedy M."/>
            <person name="Kinose K."/>
            <person name="Kinoshita T."/>
            <person name="Kohara Y."/>
            <person name="Koide E."/>
            <person name="Komatsu K."/>
            <person name="Kopischke S."/>
            <person name="Kubo M."/>
            <person name="Kyozuka J."/>
            <person name="Lagercrantz U."/>
            <person name="Lin S.S."/>
            <person name="Lindquist E."/>
            <person name="Lipzen A.M."/>
            <person name="Lu C.W."/>
            <person name="De Luna E."/>
            <person name="Martienssen R.A."/>
            <person name="Minamino N."/>
            <person name="Mizutani M."/>
            <person name="Mizutani M."/>
            <person name="Mochizuki N."/>
            <person name="Monte I."/>
            <person name="Mosher R."/>
            <person name="Nagasaki H."/>
            <person name="Nakagami H."/>
            <person name="Naramoto S."/>
            <person name="Nishitani K."/>
            <person name="Ohtani M."/>
            <person name="Okamoto T."/>
            <person name="Okumura M."/>
            <person name="Phillips J."/>
            <person name="Pollak B."/>
            <person name="Reinders A."/>
            <person name="Rovekamp M."/>
            <person name="Sano R."/>
            <person name="Sawa S."/>
            <person name="Schmid M.W."/>
            <person name="Shirakawa M."/>
            <person name="Solano R."/>
            <person name="Spunde A."/>
            <person name="Suetsugu N."/>
            <person name="Sugano S."/>
            <person name="Sugiyama A."/>
            <person name="Sun R."/>
            <person name="Suzuki Y."/>
            <person name="Takenaka M."/>
            <person name="Takezawa D."/>
            <person name="Tomogane H."/>
            <person name="Tsuzuki M."/>
            <person name="Ueda T."/>
            <person name="Umeda M."/>
            <person name="Ward J.M."/>
            <person name="Watanabe Y."/>
            <person name="Yazaki K."/>
            <person name="Yokoyama R."/>
            <person name="Yoshitake Y."/>
            <person name="Yotsui I."/>
            <person name="Zachgo S."/>
            <person name="Schmutz J."/>
        </authorList>
    </citation>
    <scope>NUCLEOTIDE SEQUENCE [LARGE SCALE GENOMIC DNA]</scope>
    <source>
        <strain evidence="2">Tak-1</strain>
    </source>
</reference>
<evidence type="ECO:0000313" key="2">
    <source>
        <dbReference type="Proteomes" id="UP000244005"/>
    </source>
</evidence>
<dbReference type="Proteomes" id="UP000244005">
    <property type="component" value="Unassembled WGS sequence"/>
</dbReference>
<evidence type="ECO:0000313" key="1">
    <source>
        <dbReference type="EMBL" id="PTQ47528.1"/>
    </source>
</evidence>
<dbReference type="Gramene" id="Mp8g09550.1">
    <property type="protein sequence ID" value="Mp8g09550.1.cds1"/>
    <property type="gene ID" value="Mp8g09550"/>
</dbReference>
<accession>A0A2R6XN43</accession>
<dbReference type="EMBL" id="KZ772680">
    <property type="protein sequence ID" value="PTQ47528.1"/>
    <property type="molecule type" value="Genomic_DNA"/>
</dbReference>
<proteinExistence type="predicted"/>
<gene>
    <name evidence="1" type="ORF">MARPO_0008s0269</name>
</gene>
<keyword evidence="2" id="KW-1185">Reference proteome</keyword>